<dbReference type="PANTHER" id="PTHR34385">
    <property type="entry name" value="D-ALANYL-D-ALANINE CARBOXYPEPTIDASE"/>
    <property type="match status" value="1"/>
</dbReference>
<reference evidence="2" key="1">
    <citation type="submission" date="2020-05" db="EMBL/GenBank/DDBJ databases">
        <authorList>
            <person name="Chiriac C."/>
            <person name="Salcher M."/>
            <person name="Ghai R."/>
            <person name="Kavagutti S V."/>
        </authorList>
    </citation>
    <scope>NUCLEOTIDE SEQUENCE</scope>
</reference>
<proteinExistence type="predicted"/>
<dbReference type="GO" id="GO:0006508">
    <property type="term" value="P:proteolysis"/>
    <property type="evidence" value="ECO:0007669"/>
    <property type="project" value="InterPro"/>
</dbReference>
<protein>
    <submittedName>
        <fullName evidence="2">Unannotated protein</fullName>
    </submittedName>
</protein>
<organism evidence="2">
    <name type="scientific">freshwater metagenome</name>
    <dbReference type="NCBI Taxonomy" id="449393"/>
    <lineage>
        <taxon>unclassified sequences</taxon>
        <taxon>metagenomes</taxon>
        <taxon>ecological metagenomes</taxon>
    </lineage>
</organism>
<gene>
    <name evidence="2" type="ORF">UFOPK3554_01068</name>
</gene>
<dbReference type="AlphaFoldDB" id="A0A6J7XY11"/>
<dbReference type="EMBL" id="CAFBSG010000017">
    <property type="protein sequence ID" value="CAB5240817.1"/>
    <property type="molecule type" value="Genomic_DNA"/>
</dbReference>
<feature type="domain" description="D-alanyl-D-alanine carboxypeptidase-like core" evidence="1">
    <location>
        <begin position="87"/>
        <end position="177"/>
    </location>
</feature>
<dbReference type="SUPFAM" id="SSF55166">
    <property type="entry name" value="Hedgehog/DD-peptidase"/>
    <property type="match status" value="1"/>
</dbReference>
<dbReference type="Pfam" id="PF02557">
    <property type="entry name" value="VanY"/>
    <property type="match status" value="1"/>
</dbReference>
<sequence>MLFAVYLFFALAAVFGLSGDATPKNHTNIFSLQKIENNYCFNKLDQSLVFENSLFGCVIGEEEFLEPSAINESSERPAALVHQFNLRFLSAQTEARKIGIDIHVSSGYRTLEKQAFLFARAVKEHGSQEEAVKWVLPPEMSRHPWGLAVDVNLDGPKSGAQWLEENGYRFGICRVYENEWWHFEPLVAIGDTCPVLKTDASEDFLRLQSH</sequence>
<name>A0A6J7XY11_9ZZZZ</name>
<accession>A0A6J7XY11</accession>
<evidence type="ECO:0000259" key="1">
    <source>
        <dbReference type="Pfam" id="PF02557"/>
    </source>
</evidence>
<evidence type="ECO:0000313" key="2">
    <source>
        <dbReference type="EMBL" id="CAB5240817.1"/>
    </source>
</evidence>
<dbReference type="InterPro" id="IPR009045">
    <property type="entry name" value="Zn_M74/Hedgehog-like"/>
</dbReference>
<dbReference type="InterPro" id="IPR052179">
    <property type="entry name" value="DD-CPase-like"/>
</dbReference>
<dbReference type="PANTHER" id="PTHR34385:SF1">
    <property type="entry name" value="PEPTIDOGLYCAN L-ALANYL-D-GLUTAMATE ENDOPEPTIDASE CWLK"/>
    <property type="match status" value="1"/>
</dbReference>
<dbReference type="InterPro" id="IPR003709">
    <property type="entry name" value="VanY-like_core_dom"/>
</dbReference>
<dbReference type="GO" id="GO:0008233">
    <property type="term" value="F:peptidase activity"/>
    <property type="evidence" value="ECO:0007669"/>
    <property type="project" value="InterPro"/>
</dbReference>
<dbReference type="Gene3D" id="3.30.1380.10">
    <property type="match status" value="1"/>
</dbReference>